<dbReference type="AlphaFoldDB" id="A0A1D1XD99"/>
<feature type="region of interest" description="Disordered" evidence="1">
    <location>
        <begin position="25"/>
        <end position="221"/>
    </location>
</feature>
<feature type="compositionally biased region" description="Basic residues" evidence="1">
    <location>
        <begin position="197"/>
        <end position="208"/>
    </location>
</feature>
<feature type="compositionally biased region" description="Basic and acidic residues" evidence="1">
    <location>
        <begin position="128"/>
        <end position="137"/>
    </location>
</feature>
<dbReference type="EMBL" id="GDJX01027755">
    <property type="protein sequence ID" value="JAT40181.1"/>
    <property type="molecule type" value="Transcribed_RNA"/>
</dbReference>
<name>A0A1D1XD99_9ARAE</name>
<reference evidence="2" key="1">
    <citation type="submission" date="2015-07" db="EMBL/GenBank/DDBJ databases">
        <title>Transcriptome Assembly of Anthurium amnicola.</title>
        <authorList>
            <person name="Suzuki J."/>
        </authorList>
    </citation>
    <scope>NUCLEOTIDE SEQUENCE</scope>
</reference>
<sequence>QPRHYIYTHKGQSTKATQEENTILCPGSNPQAINQQEGKEKGGKRAGCGINNALHAFEVCSPTQDQQHKHRSGRDHPPGQHDLCRRRRRQPHREAGRGRPSHAVHGPPGARGGGAAPRARGRAQPVLLRRDPDDRGAPPRRVVGGAALRQPAGLQALRQELPPPRGGRRRGHPPGGAGGVGAARGHQQGAAGDPGRRAARAQLPRRGRGAPPGQLPVRDDAAPLFGWPRWYDGGGVLRGGRAPGEHAGGHSPVRGHHRQVQLAVARPHRPEPRQDPSVDVDFHRDSPRSHPPPCGLGHSLSPPLPPFFSFLCGAGFLPFCGLFGFRVPFPGRTEESGSLRWPIEV</sequence>
<protein>
    <submittedName>
        <fullName evidence="2">Uncharacterized protein</fullName>
    </submittedName>
</protein>
<evidence type="ECO:0000256" key="1">
    <source>
        <dbReference type="SAM" id="MobiDB-lite"/>
    </source>
</evidence>
<feature type="compositionally biased region" description="Basic and acidic residues" evidence="1">
    <location>
        <begin position="74"/>
        <end position="83"/>
    </location>
</feature>
<evidence type="ECO:0000313" key="2">
    <source>
        <dbReference type="EMBL" id="JAT40181.1"/>
    </source>
</evidence>
<feature type="region of interest" description="Disordered" evidence="1">
    <location>
        <begin position="1"/>
        <end position="20"/>
    </location>
</feature>
<feature type="compositionally biased region" description="Polar residues" evidence="1">
    <location>
        <begin position="10"/>
        <end position="20"/>
    </location>
</feature>
<feature type="compositionally biased region" description="Low complexity" evidence="1">
    <location>
        <begin position="183"/>
        <end position="193"/>
    </location>
</feature>
<gene>
    <name evidence="2" type="ORF">g.89777</name>
</gene>
<accession>A0A1D1XD99</accession>
<feature type="non-terminal residue" evidence="2">
    <location>
        <position position="1"/>
    </location>
</feature>
<feature type="compositionally biased region" description="Gly residues" evidence="1">
    <location>
        <begin position="173"/>
        <end position="182"/>
    </location>
</feature>
<proteinExistence type="predicted"/>
<feature type="compositionally biased region" description="Basic and acidic residues" evidence="1">
    <location>
        <begin position="268"/>
        <end position="288"/>
    </location>
</feature>
<feature type="region of interest" description="Disordered" evidence="1">
    <location>
        <begin position="238"/>
        <end position="297"/>
    </location>
</feature>
<organism evidence="2">
    <name type="scientific">Anthurium amnicola</name>
    <dbReference type="NCBI Taxonomy" id="1678845"/>
    <lineage>
        <taxon>Eukaryota</taxon>
        <taxon>Viridiplantae</taxon>
        <taxon>Streptophyta</taxon>
        <taxon>Embryophyta</taxon>
        <taxon>Tracheophyta</taxon>
        <taxon>Spermatophyta</taxon>
        <taxon>Magnoliopsida</taxon>
        <taxon>Liliopsida</taxon>
        <taxon>Araceae</taxon>
        <taxon>Pothoideae</taxon>
        <taxon>Potheae</taxon>
        <taxon>Anthurium</taxon>
    </lineage>
</organism>